<dbReference type="PATRIC" id="fig|1359167.3.peg.833"/>
<sequence>MMTSVRKIKEKSKHLAKNNYHHNYSDLGLVVENFLGVIFIVSFVSIVCSGFRACVYLLINVVSDLYC</sequence>
<dbReference type="EMBL" id="LANU01000003">
    <property type="protein sequence ID" value="KJV63413.1"/>
    <property type="molecule type" value="Genomic_DNA"/>
</dbReference>
<gene>
    <name evidence="2" type="ORF">EMUCRT_0867</name>
</gene>
<keyword evidence="1" id="KW-0812">Transmembrane</keyword>
<evidence type="ECO:0000313" key="3">
    <source>
        <dbReference type="Proteomes" id="UP000033546"/>
    </source>
</evidence>
<accession>A0A0F3N5P2</accession>
<comment type="caution">
    <text evidence="2">The sequence shown here is derived from an EMBL/GenBank/DDBJ whole genome shotgun (WGS) entry which is preliminary data.</text>
</comment>
<proteinExistence type="predicted"/>
<evidence type="ECO:0000256" key="1">
    <source>
        <dbReference type="SAM" id="Phobius"/>
    </source>
</evidence>
<feature type="transmembrane region" description="Helical" evidence="1">
    <location>
        <begin position="34"/>
        <end position="59"/>
    </location>
</feature>
<keyword evidence="1" id="KW-1133">Transmembrane helix</keyword>
<protein>
    <submittedName>
        <fullName evidence="2">Uncharacterized protein</fullName>
    </submittedName>
</protein>
<dbReference type="AlphaFoldDB" id="A0A0F3N5P2"/>
<keyword evidence="1" id="KW-0472">Membrane</keyword>
<reference evidence="2 3" key="1">
    <citation type="submission" date="2015-02" db="EMBL/GenBank/DDBJ databases">
        <title>Genome Sequencing of Rickettsiales.</title>
        <authorList>
            <person name="Daugherty S.C."/>
            <person name="Su Q."/>
            <person name="Abolude K."/>
            <person name="Beier-Sexton M."/>
            <person name="Carlyon J.A."/>
            <person name="Carter R."/>
            <person name="Day N.P."/>
            <person name="Dumler S.J."/>
            <person name="Dyachenko V."/>
            <person name="Godinez A."/>
            <person name="Kurtti T.J."/>
            <person name="Lichay M."/>
            <person name="Mullins K.E."/>
            <person name="Ott S."/>
            <person name="Pappas-Brown V."/>
            <person name="Paris D.H."/>
            <person name="Patel P."/>
            <person name="Richards A.L."/>
            <person name="Sadzewicz L."/>
            <person name="Sears K."/>
            <person name="Seidman D."/>
            <person name="Sengamalay N."/>
            <person name="Stenos J."/>
            <person name="Tallon L.J."/>
            <person name="Vincent G."/>
            <person name="Fraser C.M."/>
            <person name="Munderloh U."/>
            <person name="Dunning-Hotopp J.C."/>
        </authorList>
    </citation>
    <scope>NUCLEOTIDE SEQUENCE [LARGE SCALE GENOMIC DNA]</scope>
    <source>
        <strain evidence="2 3">EmCRT</strain>
    </source>
</reference>
<organism evidence="2 3">
    <name type="scientific">Ehrlichia cf. muris str. EmCRT</name>
    <dbReference type="NCBI Taxonomy" id="1359167"/>
    <lineage>
        <taxon>Bacteria</taxon>
        <taxon>Pseudomonadati</taxon>
        <taxon>Pseudomonadota</taxon>
        <taxon>Alphaproteobacteria</taxon>
        <taxon>Rickettsiales</taxon>
        <taxon>Anaplasmataceae</taxon>
        <taxon>Ehrlichia</taxon>
    </lineage>
</organism>
<dbReference type="RefSeq" id="WP_143339987.1">
    <property type="nucleotide sequence ID" value="NZ_LANU01000003.1"/>
</dbReference>
<name>A0A0F3N5P2_9RICK</name>
<dbReference type="Proteomes" id="UP000033546">
    <property type="component" value="Unassembled WGS sequence"/>
</dbReference>
<evidence type="ECO:0000313" key="2">
    <source>
        <dbReference type="EMBL" id="KJV63413.1"/>
    </source>
</evidence>